<protein>
    <recommendedName>
        <fullName evidence="3">Transmembrane protein</fullName>
    </recommendedName>
</protein>
<dbReference type="AlphaFoldDB" id="A0A1W1BXE0"/>
<dbReference type="EMBL" id="FPHM01000049">
    <property type="protein sequence ID" value="SFV58137.1"/>
    <property type="molecule type" value="Genomic_DNA"/>
</dbReference>
<evidence type="ECO:0000313" key="2">
    <source>
        <dbReference type="EMBL" id="SFV58137.1"/>
    </source>
</evidence>
<proteinExistence type="predicted"/>
<keyword evidence="1" id="KW-0812">Transmembrane</keyword>
<name>A0A1W1BXE0_9ZZZZ</name>
<keyword evidence="1" id="KW-1133">Transmembrane helix</keyword>
<accession>A0A1W1BXE0</accession>
<keyword evidence="1" id="KW-0472">Membrane</keyword>
<gene>
    <name evidence="2" type="ORF">MNB_SV-13-1471</name>
</gene>
<reference evidence="2" key="1">
    <citation type="submission" date="2016-10" db="EMBL/GenBank/DDBJ databases">
        <authorList>
            <person name="de Groot N.N."/>
        </authorList>
    </citation>
    <scope>NUCLEOTIDE SEQUENCE</scope>
</reference>
<feature type="transmembrane region" description="Helical" evidence="1">
    <location>
        <begin position="66"/>
        <end position="86"/>
    </location>
</feature>
<feature type="transmembrane region" description="Helical" evidence="1">
    <location>
        <begin position="92"/>
        <end position="109"/>
    </location>
</feature>
<organism evidence="2">
    <name type="scientific">hydrothermal vent metagenome</name>
    <dbReference type="NCBI Taxonomy" id="652676"/>
    <lineage>
        <taxon>unclassified sequences</taxon>
        <taxon>metagenomes</taxon>
        <taxon>ecological metagenomes</taxon>
    </lineage>
</organism>
<feature type="transmembrane region" description="Helical" evidence="1">
    <location>
        <begin position="139"/>
        <end position="158"/>
    </location>
</feature>
<evidence type="ECO:0008006" key="3">
    <source>
        <dbReference type="Google" id="ProtNLM"/>
    </source>
</evidence>
<sequence>MFIIFFITTARSFIPLFTFLGNLEIKLSISKFSIISSLLVVVIADKFNFEISTNCFMDVFKISIKTISFSIFTFSIPVFVTTLFGAVTGSKFCIIFANLSTFSPFFLFLKSKVVNGVICVSSEEPTISKSKTLSLLSTFPLLFESIVAPLFTVIVHFVPTGNLSKTIFPFSPTFNELK</sequence>
<evidence type="ECO:0000256" key="1">
    <source>
        <dbReference type="SAM" id="Phobius"/>
    </source>
</evidence>